<dbReference type="PANTHER" id="PTHR11959">
    <property type="entry name" value="4-HYDROXYPHENYLPYRUVATE DIOXYGENASE"/>
    <property type="match status" value="1"/>
</dbReference>
<organism evidence="7 8">
    <name type="scientific">Pendulispora brunnea</name>
    <dbReference type="NCBI Taxonomy" id="2905690"/>
    <lineage>
        <taxon>Bacteria</taxon>
        <taxon>Pseudomonadati</taxon>
        <taxon>Myxococcota</taxon>
        <taxon>Myxococcia</taxon>
        <taxon>Myxococcales</taxon>
        <taxon>Sorangiineae</taxon>
        <taxon>Pendulisporaceae</taxon>
        <taxon>Pendulispora</taxon>
    </lineage>
</organism>
<feature type="domain" description="VOC" evidence="6">
    <location>
        <begin position="192"/>
        <end position="355"/>
    </location>
</feature>
<dbReference type="InterPro" id="IPR004360">
    <property type="entry name" value="Glyas_Fos-R_dOase_dom"/>
</dbReference>
<comment type="cofactor">
    <cofactor evidence="1">
        <name>Fe cation</name>
        <dbReference type="ChEBI" id="CHEBI:24875"/>
    </cofactor>
</comment>
<evidence type="ECO:0000313" key="8">
    <source>
        <dbReference type="Proteomes" id="UP001379533"/>
    </source>
</evidence>
<dbReference type="PIRSF" id="PIRSF009283">
    <property type="entry name" value="HPP_dOase"/>
    <property type="match status" value="1"/>
</dbReference>
<name>A0ABZ2K6W7_9BACT</name>
<dbReference type="Gene3D" id="3.10.180.10">
    <property type="entry name" value="2,3-Dihydroxybiphenyl 1,2-Dioxygenase, domain 1"/>
    <property type="match status" value="2"/>
</dbReference>
<keyword evidence="3" id="KW-0479">Metal-binding</keyword>
<reference evidence="7 8" key="1">
    <citation type="submission" date="2021-12" db="EMBL/GenBank/DDBJ databases">
        <title>Discovery of the Pendulisporaceae a myxobacterial family with distinct sporulation behavior and unique specialized metabolism.</title>
        <authorList>
            <person name="Garcia R."/>
            <person name="Popoff A."/>
            <person name="Bader C.D."/>
            <person name="Loehr J."/>
            <person name="Walesch S."/>
            <person name="Walt C."/>
            <person name="Boldt J."/>
            <person name="Bunk B."/>
            <person name="Haeckl F.J.F.P.J."/>
            <person name="Gunesch A.P."/>
            <person name="Birkelbach J."/>
            <person name="Nuebel U."/>
            <person name="Pietschmann T."/>
            <person name="Bach T."/>
            <person name="Mueller R."/>
        </authorList>
    </citation>
    <scope>NUCLEOTIDE SEQUENCE [LARGE SCALE GENOMIC DNA]</scope>
    <source>
        <strain evidence="7 8">MSr12523</strain>
    </source>
</reference>
<evidence type="ECO:0000256" key="3">
    <source>
        <dbReference type="ARBA" id="ARBA00022723"/>
    </source>
</evidence>
<sequence>MKEESNVSHGTGSADSSAKQSAPSSLGLIGFDSFHFVVENLERSRHFYTDVLDFKEVARAGNDLVTRSGQQSIVFGAGEARVCVSTPLAQKSKAARYLRRHPAGVMSLGFRVKNLDQAIQFLEVRGGTFLSDPIEEKDDRGGSYRSIEIATPLGDVAFRFVERNDFSAFAPGFVDSGHGNAVRPENMFGIAGIDHVTSNGLTMQPIIAWYRDVLGMVPFWEISFHTNDVAQGRDTGSGLRSIVMWDPGSGVKFATNEPLRPFFRDSQITKFVDDNAGNGVQHVAFAVDRIIPTVEELKRRGVRFMATHPAYYRDLPGRLEKLGIHNVKEELAELERLGILVDGSHDRYMLQIFMQEAATLYDESRAGPFFYEIIQRAGDKGFGFGNFRALFESIERAQKAEADKGGQ</sequence>
<evidence type="ECO:0000313" key="7">
    <source>
        <dbReference type="EMBL" id="WXA93113.1"/>
    </source>
</evidence>
<dbReference type="InterPro" id="IPR037523">
    <property type="entry name" value="VOC_core"/>
</dbReference>
<evidence type="ECO:0000256" key="2">
    <source>
        <dbReference type="ARBA" id="ARBA00005877"/>
    </source>
</evidence>
<dbReference type="PROSITE" id="PS51819">
    <property type="entry name" value="VOC"/>
    <property type="match status" value="2"/>
</dbReference>
<dbReference type="Proteomes" id="UP001379533">
    <property type="component" value="Chromosome"/>
</dbReference>
<dbReference type="InterPro" id="IPR029068">
    <property type="entry name" value="Glyas_Bleomycin-R_OHBP_Dase"/>
</dbReference>
<dbReference type="Pfam" id="PF00903">
    <property type="entry name" value="Glyoxalase"/>
    <property type="match status" value="2"/>
</dbReference>
<evidence type="ECO:0000256" key="5">
    <source>
        <dbReference type="ARBA" id="ARBA00023004"/>
    </source>
</evidence>
<evidence type="ECO:0000256" key="4">
    <source>
        <dbReference type="ARBA" id="ARBA00022737"/>
    </source>
</evidence>
<feature type="domain" description="VOC" evidence="6">
    <location>
        <begin position="30"/>
        <end position="163"/>
    </location>
</feature>
<gene>
    <name evidence="7" type="ORF">LZC95_42515</name>
</gene>
<dbReference type="InterPro" id="IPR041736">
    <property type="entry name" value="4OHPhenylPyrv_dOase_N"/>
</dbReference>
<dbReference type="SUPFAM" id="SSF54593">
    <property type="entry name" value="Glyoxalase/Bleomycin resistance protein/Dihydroxybiphenyl dioxygenase"/>
    <property type="match status" value="1"/>
</dbReference>
<evidence type="ECO:0000259" key="6">
    <source>
        <dbReference type="PROSITE" id="PS51819"/>
    </source>
</evidence>
<dbReference type="EMBL" id="CP089982">
    <property type="protein sequence ID" value="WXA93113.1"/>
    <property type="molecule type" value="Genomic_DNA"/>
</dbReference>
<keyword evidence="5" id="KW-0408">Iron</keyword>
<keyword evidence="8" id="KW-1185">Reference proteome</keyword>
<protein>
    <submittedName>
        <fullName evidence="7">VOC family protein</fullName>
    </submittedName>
</protein>
<dbReference type="RefSeq" id="WP_394843712.1">
    <property type="nucleotide sequence ID" value="NZ_CP089982.1"/>
</dbReference>
<dbReference type="PANTHER" id="PTHR11959:SF1">
    <property type="entry name" value="4-HYDROXYPHENYLPYRUVATE DIOXYGENASE"/>
    <property type="match status" value="1"/>
</dbReference>
<accession>A0ABZ2K6W7</accession>
<evidence type="ECO:0000256" key="1">
    <source>
        <dbReference type="ARBA" id="ARBA00001962"/>
    </source>
</evidence>
<dbReference type="CDD" id="cd07250">
    <property type="entry name" value="HPPD_C_like"/>
    <property type="match status" value="1"/>
</dbReference>
<dbReference type="InterPro" id="IPR005956">
    <property type="entry name" value="4OHPhenylPyrv_dOase"/>
</dbReference>
<proteinExistence type="inferred from homology"/>
<comment type="similarity">
    <text evidence="2">Belongs to the 4HPPD family.</text>
</comment>
<dbReference type="InterPro" id="IPR041735">
    <property type="entry name" value="4OHPhenylPyrv_dOase_C"/>
</dbReference>
<keyword evidence="4" id="KW-0677">Repeat</keyword>
<dbReference type="CDD" id="cd08342">
    <property type="entry name" value="HPPD_N_like"/>
    <property type="match status" value="1"/>
</dbReference>